<dbReference type="AlphaFoldDB" id="A0A8X6ITP3"/>
<keyword evidence="4" id="KW-1185">Reference proteome</keyword>
<evidence type="ECO:0000259" key="1">
    <source>
        <dbReference type="Pfam" id="PF00078"/>
    </source>
</evidence>
<dbReference type="GO" id="GO:0071897">
    <property type="term" value="P:DNA biosynthetic process"/>
    <property type="evidence" value="ECO:0007669"/>
    <property type="project" value="UniProtKB-ARBA"/>
</dbReference>
<organism evidence="2 4">
    <name type="scientific">Trichonephila inaurata madagascariensis</name>
    <dbReference type="NCBI Taxonomy" id="2747483"/>
    <lineage>
        <taxon>Eukaryota</taxon>
        <taxon>Metazoa</taxon>
        <taxon>Ecdysozoa</taxon>
        <taxon>Arthropoda</taxon>
        <taxon>Chelicerata</taxon>
        <taxon>Arachnida</taxon>
        <taxon>Araneae</taxon>
        <taxon>Araneomorphae</taxon>
        <taxon>Entelegynae</taxon>
        <taxon>Araneoidea</taxon>
        <taxon>Nephilidae</taxon>
        <taxon>Trichonephila</taxon>
        <taxon>Trichonephila inaurata</taxon>
    </lineage>
</organism>
<dbReference type="PANTHER" id="PTHR24559:SF444">
    <property type="entry name" value="REVERSE TRANSCRIPTASE DOMAIN-CONTAINING PROTEIN"/>
    <property type="match status" value="1"/>
</dbReference>
<evidence type="ECO:0000313" key="3">
    <source>
        <dbReference type="EMBL" id="GFY73209.1"/>
    </source>
</evidence>
<gene>
    <name evidence="2" type="primary">pol</name>
    <name evidence="3" type="ORF">TNIN_267601</name>
    <name evidence="2" type="ORF">TNIN_431471</name>
</gene>
<dbReference type="InterPro" id="IPR053134">
    <property type="entry name" value="RNA-dir_DNA_polymerase"/>
</dbReference>
<name>A0A8X6ITP3_9ARAC</name>
<protein>
    <submittedName>
        <fullName evidence="2">Retrovirus-related Pol polyprotein from transposon 17.6</fullName>
    </submittedName>
</protein>
<evidence type="ECO:0000313" key="4">
    <source>
        <dbReference type="Proteomes" id="UP000886998"/>
    </source>
</evidence>
<dbReference type="Gene3D" id="3.30.70.270">
    <property type="match status" value="1"/>
</dbReference>
<reference evidence="2" key="1">
    <citation type="submission" date="2020-08" db="EMBL/GenBank/DDBJ databases">
        <title>Multicomponent nature underlies the extraordinary mechanical properties of spider dragline silk.</title>
        <authorList>
            <person name="Kono N."/>
            <person name="Nakamura H."/>
            <person name="Mori M."/>
            <person name="Yoshida Y."/>
            <person name="Ohtoshi R."/>
            <person name="Malay A.D."/>
            <person name="Moran D.A.P."/>
            <person name="Tomita M."/>
            <person name="Numata K."/>
            <person name="Arakawa K."/>
        </authorList>
    </citation>
    <scope>NUCLEOTIDE SEQUENCE</scope>
</reference>
<dbReference type="InterPro" id="IPR043502">
    <property type="entry name" value="DNA/RNA_pol_sf"/>
</dbReference>
<dbReference type="EMBL" id="BMAV01027390">
    <property type="protein sequence ID" value="GFS58993.1"/>
    <property type="molecule type" value="Genomic_DNA"/>
</dbReference>
<dbReference type="Gene3D" id="3.10.10.10">
    <property type="entry name" value="HIV Type 1 Reverse Transcriptase, subunit A, domain 1"/>
    <property type="match status" value="1"/>
</dbReference>
<dbReference type="EMBL" id="BMAV01019910">
    <property type="protein sequence ID" value="GFY73209.1"/>
    <property type="molecule type" value="Genomic_DNA"/>
</dbReference>
<feature type="domain" description="Reverse transcriptase" evidence="1">
    <location>
        <begin position="132"/>
        <end position="198"/>
    </location>
</feature>
<dbReference type="OrthoDB" id="10069439at2759"/>
<dbReference type="InterPro" id="IPR000477">
    <property type="entry name" value="RT_dom"/>
</dbReference>
<evidence type="ECO:0000313" key="2">
    <source>
        <dbReference type="EMBL" id="GFS58993.1"/>
    </source>
</evidence>
<dbReference type="SUPFAM" id="SSF56672">
    <property type="entry name" value="DNA/RNA polymerases"/>
    <property type="match status" value="1"/>
</dbReference>
<dbReference type="CDD" id="cd01647">
    <property type="entry name" value="RT_LTR"/>
    <property type="match status" value="1"/>
</dbReference>
<sequence length="212" mass="25019">MCAFLYVTKPKTRDLLFRVRIFHYNTFDDFPILIEKDFKFSGLDARTKDLLSKLLIKHKYAFARSTIELSEAHTEHHRILLQHNHLIRCPIYKIPSNLRKEFRKQISDLEKAGITSKSKSQYNSPVLFVRQKDKWRLVLNFRKLNEITLTQDFAVPTLDDILHEISGSNYFSALDMKSAFNQIPLHFRDRHKTVSSTPDGDKYKFNRLFVLG</sequence>
<accession>A0A8X6ITP3</accession>
<dbReference type="Pfam" id="PF00078">
    <property type="entry name" value="RVT_1"/>
    <property type="match status" value="1"/>
</dbReference>
<proteinExistence type="predicted"/>
<dbReference type="PANTHER" id="PTHR24559">
    <property type="entry name" value="TRANSPOSON TY3-I GAG-POL POLYPROTEIN"/>
    <property type="match status" value="1"/>
</dbReference>
<dbReference type="InterPro" id="IPR043128">
    <property type="entry name" value="Rev_trsase/Diguanyl_cyclase"/>
</dbReference>
<comment type="caution">
    <text evidence="2">The sequence shown here is derived from an EMBL/GenBank/DDBJ whole genome shotgun (WGS) entry which is preliminary data.</text>
</comment>
<dbReference type="Proteomes" id="UP000886998">
    <property type="component" value="Unassembled WGS sequence"/>
</dbReference>